<feature type="compositionally biased region" description="Low complexity" evidence="1">
    <location>
        <begin position="35"/>
        <end position="61"/>
    </location>
</feature>
<accession>A0A9P4S6S5</accession>
<keyword evidence="3" id="KW-1185">Reference proteome</keyword>
<feature type="compositionally biased region" description="Polar residues" evidence="1">
    <location>
        <begin position="62"/>
        <end position="118"/>
    </location>
</feature>
<dbReference type="Proteomes" id="UP000799429">
    <property type="component" value="Unassembled WGS sequence"/>
</dbReference>
<sequence>MPTNRPFMYNFLAAFRAQSALPKASPTGPSTAVNSAQSSHSYTTSASTANTQSSTATTSTSNPHNITTKSGQHNAGATTAAVQMTGQFQSARQHSTSPYSKSPASPGTNGFTLGSPSSRQRRGSDSSNEGFREVIGAEKWYIGGRTATGEERYYKLGMVKRPRSIDRISIDQVSL</sequence>
<evidence type="ECO:0000256" key="1">
    <source>
        <dbReference type="SAM" id="MobiDB-lite"/>
    </source>
</evidence>
<dbReference type="EMBL" id="MU006101">
    <property type="protein sequence ID" value="KAF2837129.1"/>
    <property type="molecule type" value="Genomic_DNA"/>
</dbReference>
<dbReference type="OrthoDB" id="4207123at2759"/>
<comment type="caution">
    <text evidence="2">The sequence shown here is derived from an EMBL/GenBank/DDBJ whole genome shotgun (WGS) entry which is preliminary data.</text>
</comment>
<evidence type="ECO:0000313" key="2">
    <source>
        <dbReference type="EMBL" id="KAF2837129.1"/>
    </source>
</evidence>
<proteinExistence type="predicted"/>
<dbReference type="PANTHER" id="PTHR42095">
    <property type="entry name" value="YALI0C12166P"/>
    <property type="match status" value="1"/>
</dbReference>
<gene>
    <name evidence="2" type="ORF">M501DRAFT_938756</name>
</gene>
<dbReference type="PANTHER" id="PTHR42095:SF1">
    <property type="entry name" value="YALI0C12166P"/>
    <property type="match status" value="1"/>
</dbReference>
<name>A0A9P4S6S5_9PEZI</name>
<protein>
    <submittedName>
        <fullName evidence="2">Uncharacterized protein</fullName>
    </submittedName>
</protein>
<dbReference type="AlphaFoldDB" id="A0A9P4S6S5"/>
<evidence type="ECO:0000313" key="3">
    <source>
        <dbReference type="Proteomes" id="UP000799429"/>
    </source>
</evidence>
<reference evidence="2" key="1">
    <citation type="journal article" date="2020" name="Stud. Mycol.">
        <title>101 Dothideomycetes genomes: a test case for predicting lifestyles and emergence of pathogens.</title>
        <authorList>
            <person name="Haridas S."/>
            <person name="Albert R."/>
            <person name="Binder M."/>
            <person name="Bloem J."/>
            <person name="Labutti K."/>
            <person name="Salamov A."/>
            <person name="Andreopoulos B."/>
            <person name="Baker S."/>
            <person name="Barry K."/>
            <person name="Bills G."/>
            <person name="Bluhm B."/>
            <person name="Cannon C."/>
            <person name="Castanera R."/>
            <person name="Culley D."/>
            <person name="Daum C."/>
            <person name="Ezra D."/>
            <person name="Gonzalez J."/>
            <person name="Henrissat B."/>
            <person name="Kuo A."/>
            <person name="Liang C."/>
            <person name="Lipzen A."/>
            <person name="Lutzoni F."/>
            <person name="Magnuson J."/>
            <person name="Mondo S."/>
            <person name="Nolan M."/>
            <person name="Ohm R."/>
            <person name="Pangilinan J."/>
            <person name="Park H.-J."/>
            <person name="Ramirez L."/>
            <person name="Alfaro M."/>
            <person name="Sun H."/>
            <person name="Tritt A."/>
            <person name="Yoshinaga Y."/>
            <person name="Zwiers L.-H."/>
            <person name="Turgeon B."/>
            <person name="Goodwin S."/>
            <person name="Spatafora J."/>
            <person name="Crous P."/>
            <person name="Grigoriev I."/>
        </authorList>
    </citation>
    <scope>NUCLEOTIDE SEQUENCE</scope>
    <source>
        <strain evidence="2">CBS 101060</strain>
    </source>
</reference>
<organism evidence="2 3">
    <name type="scientific">Patellaria atrata CBS 101060</name>
    <dbReference type="NCBI Taxonomy" id="1346257"/>
    <lineage>
        <taxon>Eukaryota</taxon>
        <taxon>Fungi</taxon>
        <taxon>Dikarya</taxon>
        <taxon>Ascomycota</taxon>
        <taxon>Pezizomycotina</taxon>
        <taxon>Dothideomycetes</taxon>
        <taxon>Dothideomycetes incertae sedis</taxon>
        <taxon>Patellariales</taxon>
        <taxon>Patellariaceae</taxon>
        <taxon>Patellaria</taxon>
    </lineage>
</organism>
<feature type="region of interest" description="Disordered" evidence="1">
    <location>
        <begin position="21"/>
        <end position="130"/>
    </location>
</feature>